<dbReference type="CDD" id="cd22827">
    <property type="entry name" value="Gal_Rha_Lectin_SUL-I-like"/>
    <property type="match status" value="1"/>
</dbReference>
<evidence type="ECO:0000313" key="3">
    <source>
        <dbReference type="Proteomes" id="UP001163046"/>
    </source>
</evidence>
<dbReference type="PROSITE" id="PS50228">
    <property type="entry name" value="SUEL_LECTIN"/>
    <property type="match status" value="1"/>
</dbReference>
<evidence type="ECO:0000259" key="1">
    <source>
        <dbReference type="PROSITE" id="PS50228"/>
    </source>
</evidence>
<feature type="domain" description="SUEL-type lectin" evidence="1">
    <location>
        <begin position="13"/>
        <end position="100"/>
    </location>
</feature>
<dbReference type="Gene3D" id="2.60.120.740">
    <property type="match status" value="1"/>
</dbReference>
<evidence type="ECO:0000313" key="2">
    <source>
        <dbReference type="EMBL" id="KAJ7365555.1"/>
    </source>
</evidence>
<dbReference type="Proteomes" id="UP001163046">
    <property type="component" value="Unassembled WGS sequence"/>
</dbReference>
<accession>A0A9W9YSN9</accession>
<gene>
    <name evidence="2" type="ORF">OS493_005668</name>
</gene>
<dbReference type="GO" id="GO:0030246">
    <property type="term" value="F:carbohydrate binding"/>
    <property type="evidence" value="ECO:0007669"/>
    <property type="project" value="InterPro"/>
</dbReference>
<keyword evidence="3" id="KW-1185">Reference proteome</keyword>
<dbReference type="EMBL" id="MU827303">
    <property type="protein sequence ID" value="KAJ7365555.1"/>
    <property type="molecule type" value="Genomic_DNA"/>
</dbReference>
<protein>
    <recommendedName>
        <fullName evidence="1">SUEL-type lectin domain-containing protein</fullName>
    </recommendedName>
</protein>
<dbReference type="FunFam" id="2.60.120.740:FF:000001">
    <property type="entry name" value="Adhesion G protein-coupled receptor L2"/>
    <property type="match status" value="1"/>
</dbReference>
<dbReference type="InterPro" id="IPR000922">
    <property type="entry name" value="Lectin_gal-bd_dom"/>
</dbReference>
<proteinExistence type="predicted"/>
<dbReference type="OrthoDB" id="5988701at2759"/>
<reference evidence="2" key="1">
    <citation type="submission" date="2023-01" db="EMBL/GenBank/DDBJ databases">
        <title>Genome assembly of the deep-sea coral Lophelia pertusa.</title>
        <authorList>
            <person name="Herrera S."/>
            <person name="Cordes E."/>
        </authorList>
    </citation>
    <scope>NUCLEOTIDE SEQUENCE</scope>
    <source>
        <strain evidence="2">USNM1676648</strain>
        <tissue evidence="2">Polyp</tissue>
    </source>
</reference>
<organism evidence="2 3">
    <name type="scientific">Desmophyllum pertusum</name>
    <dbReference type="NCBI Taxonomy" id="174260"/>
    <lineage>
        <taxon>Eukaryota</taxon>
        <taxon>Metazoa</taxon>
        <taxon>Cnidaria</taxon>
        <taxon>Anthozoa</taxon>
        <taxon>Hexacorallia</taxon>
        <taxon>Scleractinia</taxon>
        <taxon>Caryophylliina</taxon>
        <taxon>Caryophylliidae</taxon>
        <taxon>Desmophyllum</taxon>
    </lineage>
</organism>
<name>A0A9W9YSN9_9CNID</name>
<dbReference type="AlphaFoldDB" id="A0A9W9YSN9"/>
<comment type="caution">
    <text evidence="2">The sequence shown here is derived from an EMBL/GenBank/DDBJ whole genome shotgun (WGS) entry which is preliminary data.</text>
</comment>
<sequence length="103" mass="11390">MLHSITVEKVTGLCEWDRQDISCPSGKTIRVLEASYGRHDTTTCHNFSATDTNCHAEGSLAAVQNICDNNARCQLFSDNSVFGDPCPGVRKYLEVTYYCASSY</sequence>
<dbReference type="InterPro" id="IPR043159">
    <property type="entry name" value="Lectin_gal-bd_sf"/>
</dbReference>
<dbReference type="Pfam" id="PF02140">
    <property type="entry name" value="SUEL_Lectin"/>
    <property type="match status" value="1"/>
</dbReference>
<dbReference type="PANTHER" id="PTHR46780">
    <property type="entry name" value="PROTEIN EVA-1"/>
    <property type="match status" value="1"/>
</dbReference>